<name>A0A6A5ZGP4_9PLEO</name>
<reference evidence="2" key="1">
    <citation type="journal article" date="2020" name="Stud. Mycol.">
        <title>101 Dothideomycetes genomes: a test case for predicting lifestyles and emergence of pathogens.</title>
        <authorList>
            <person name="Haridas S."/>
            <person name="Albert R."/>
            <person name="Binder M."/>
            <person name="Bloem J."/>
            <person name="Labutti K."/>
            <person name="Salamov A."/>
            <person name="Andreopoulos B."/>
            <person name="Baker S."/>
            <person name="Barry K."/>
            <person name="Bills G."/>
            <person name="Bluhm B."/>
            <person name="Cannon C."/>
            <person name="Castanera R."/>
            <person name="Culley D."/>
            <person name="Daum C."/>
            <person name="Ezra D."/>
            <person name="Gonzalez J."/>
            <person name="Henrissat B."/>
            <person name="Kuo A."/>
            <person name="Liang C."/>
            <person name="Lipzen A."/>
            <person name="Lutzoni F."/>
            <person name="Magnuson J."/>
            <person name="Mondo S."/>
            <person name="Nolan M."/>
            <person name="Ohm R."/>
            <person name="Pangilinan J."/>
            <person name="Park H.-J."/>
            <person name="Ramirez L."/>
            <person name="Alfaro M."/>
            <person name="Sun H."/>
            <person name="Tritt A."/>
            <person name="Yoshinaga Y."/>
            <person name="Zwiers L.-H."/>
            <person name="Turgeon B."/>
            <person name="Goodwin S."/>
            <person name="Spatafora J."/>
            <person name="Crous P."/>
            <person name="Grigoriev I."/>
        </authorList>
    </citation>
    <scope>NUCLEOTIDE SEQUENCE</scope>
    <source>
        <strain evidence="2">CBS 627.86</strain>
    </source>
</reference>
<keyword evidence="3" id="KW-1185">Reference proteome</keyword>
<evidence type="ECO:0000313" key="2">
    <source>
        <dbReference type="EMBL" id="KAF2118396.1"/>
    </source>
</evidence>
<dbReference type="AlphaFoldDB" id="A0A6A5ZGP4"/>
<protein>
    <submittedName>
        <fullName evidence="2">Uncharacterized protein</fullName>
    </submittedName>
</protein>
<feature type="compositionally biased region" description="Polar residues" evidence="1">
    <location>
        <begin position="120"/>
        <end position="139"/>
    </location>
</feature>
<feature type="compositionally biased region" description="Low complexity" evidence="1">
    <location>
        <begin position="231"/>
        <end position="241"/>
    </location>
</feature>
<feature type="compositionally biased region" description="Basic and acidic residues" evidence="1">
    <location>
        <begin position="108"/>
        <end position="119"/>
    </location>
</feature>
<evidence type="ECO:0000256" key="1">
    <source>
        <dbReference type="SAM" id="MobiDB-lite"/>
    </source>
</evidence>
<sequence>MVSESTYIQMKARTPEVKQLFRSRHYVQCATLCERYLTQSYEVHPIHKAYLNFYLALSHDTLAREAGMRNRHKELDLAEKHYLEAIAALSPPKQLGDIEEYPSPTSSHSDEDFQQRHSSDTASIHSQHSTTTNATSVGDENQDEASDCEPTPKRSSYFVRSPPSRNFVDDVTMTPKLSKRRPSPIKTSRSTTTPVQDHFYSGLSSFAEMIQSHLAGVRELKEASTYRYSFSRSRGSSLNSRPASREYTHDTDDDMNKVRWSRQSLSFRPRFDPRSIRQLCNEALAEL</sequence>
<accession>A0A6A5ZGP4</accession>
<dbReference type="EMBL" id="ML977317">
    <property type="protein sequence ID" value="KAF2118396.1"/>
    <property type="molecule type" value="Genomic_DNA"/>
</dbReference>
<gene>
    <name evidence="2" type="ORF">BDV96DRAFT_597226</name>
</gene>
<evidence type="ECO:0000313" key="3">
    <source>
        <dbReference type="Proteomes" id="UP000799770"/>
    </source>
</evidence>
<proteinExistence type="predicted"/>
<organism evidence="2 3">
    <name type="scientific">Lophiotrema nucula</name>
    <dbReference type="NCBI Taxonomy" id="690887"/>
    <lineage>
        <taxon>Eukaryota</taxon>
        <taxon>Fungi</taxon>
        <taxon>Dikarya</taxon>
        <taxon>Ascomycota</taxon>
        <taxon>Pezizomycotina</taxon>
        <taxon>Dothideomycetes</taxon>
        <taxon>Pleosporomycetidae</taxon>
        <taxon>Pleosporales</taxon>
        <taxon>Lophiotremataceae</taxon>
        <taxon>Lophiotrema</taxon>
    </lineage>
</organism>
<dbReference type="Proteomes" id="UP000799770">
    <property type="component" value="Unassembled WGS sequence"/>
</dbReference>
<feature type="compositionally biased region" description="Polar residues" evidence="1">
    <location>
        <begin position="185"/>
        <end position="194"/>
    </location>
</feature>
<feature type="region of interest" description="Disordered" evidence="1">
    <location>
        <begin position="93"/>
        <end position="194"/>
    </location>
</feature>
<feature type="region of interest" description="Disordered" evidence="1">
    <location>
        <begin position="231"/>
        <end position="251"/>
    </location>
</feature>
<dbReference type="OrthoDB" id="3641178at2759"/>